<dbReference type="NCBIfam" id="TIGR01610">
    <property type="entry name" value="phage_O_Nterm"/>
    <property type="match status" value="1"/>
</dbReference>
<dbReference type="Pfam" id="PF04492">
    <property type="entry name" value="Phage_rep_O"/>
    <property type="match status" value="1"/>
</dbReference>
<dbReference type="Gene3D" id="1.10.10.630">
    <property type="entry name" value="DnaD domain-like"/>
    <property type="match status" value="1"/>
</dbReference>
<dbReference type="PANTHER" id="PTHR37293">
    <property type="entry name" value="PHAGE REPLICATION PROTEIN-RELATED"/>
    <property type="match status" value="1"/>
</dbReference>
<dbReference type="PANTHER" id="PTHR37293:SF5">
    <property type="entry name" value="DNA REPLICATION PROTEIN"/>
    <property type="match status" value="1"/>
</dbReference>
<keyword evidence="5" id="KW-1185">Reference proteome</keyword>
<name>A0ABT2WFY9_9BACI</name>
<feature type="domain" description="DnaB/C C-terminal" evidence="3">
    <location>
        <begin position="170"/>
        <end position="239"/>
    </location>
</feature>
<dbReference type="InterPro" id="IPR006343">
    <property type="entry name" value="DnaB/C_C"/>
</dbReference>
<sequence length="268" mass="31464">MSNVQLENGFTRIANELLEVIQQYKFSLNELKIILCVFRFTYGFNRKEHEMSLTFFMNHTGLNRSRVNSSLKSLIENNVLIVTKKGNAKTSNTYMFNKNYNTWKIEKYSSFTSGKTDTSVQIDTSIKTDTSTSVQNDTRPSVQIDTQERNIKEILKKEDEEEMAKDPVHYYQQIFVHINPFQIESLVQWVNDFKGNKDVVNLAIEETAKSNPRQPFRFLESILRDWHSRQLFTVEDVLEDKKKAESKKVANFNEYRNKKASEIDWEAL</sequence>
<evidence type="ECO:0000259" key="2">
    <source>
        <dbReference type="Pfam" id="PF04492"/>
    </source>
</evidence>
<comment type="similarity">
    <text evidence="1">Belongs to the DnaB/DnaD family.</text>
</comment>
<evidence type="ECO:0000259" key="3">
    <source>
        <dbReference type="Pfam" id="PF07261"/>
    </source>
</evidence>
<dbReference type="Gene3D" id="1.10.10.10">
    <property type="entry name" value="Winged helix-like DNA-binding domain superfamily/Winged helix DNA-binding domain"/>
    <property type="match status" value="1"/>
</dbReference>
<dbReference type="EMBL" id="JAOUSE010000025">
    <property type="protein sequence ID" value="MCU9594607.1"/>
    <property type="molecule type" value="Genomic_DNA"/>
</dbReference>
<accession>A0ABT2WFY9</accession>
<reference evidence="4 5" key="1">
    <citation type="submission" date="2022-10" db="EMBL/GenBank/DDBJ databases">
        <title>Description of Fervidibacillus gen. nov. in the family Fervidibacillaceae fam. nov. with two species, Fervidibacillus albus sp. nov., and Fervidibacillus halotolerans sp. nov., isolated from tidal flat sediments.</title>
        <authorList>
            <person name="Kwon K.K."/>
            <person name="Yang S.-H."/>
        </authorList>
    </citation>
    <scope>NUCLEOTIDE SEQUENCE [LARGE SCALE GENOMIC DNA]</scope>
    <source>
        <strain evidence="4 5">DSM 23332</strain>
    </source>
</reference>
<dbReference type="Proteomes" id="UP001208656">
    <property type="component" value="Unassembled WGS sequence"/>
</dbReference>
<dbReference type="RefSeq" id="WP_263061676.1">
    <property type="nucleotide sequence ID" value="NZ_JAOUSE010000025.1"/>
</dbReference>
<dbReference type="InterPro" id="IPR006497">
    <property type="entry name" value="Phage_lambda_VrpO_N"/>
</dbReference>
<dbReference type="SUPFAM" id="SSF158499">
    <property type="entry name" value="DnaD domain-like"/>
    <property type="match status" value="1"/>
</dbReference>
<proteinExistence type="inferred from homology"/>
<evidence type="ECO:0000256" key="1">
    <source>
        <dbReference type="ARBA" id="ARBA00093462"/>
    </source>
</evidence>
<evidence type="ECO:0000313" key="4">
    <source>
        <dbReference type="EMBL" id="MCU9594607.1"/>
    </source>
</evidence>
<dbReference type="NCBIfam" id="TIGR01446">
    <property type="entry name" value="DnaD_dom"/>
    <property type="match status" value="1"/>
</dbReference>
<dbReference type="InterPro" id="IPR036388">
    <property type="entry name" value="WH-like_DNA-bd_sf"/>
</dbReference>
<organism evidence="4 5">
    <name type="scientific">Pallidibacillus thermolactis</name>
    <dbReference type="NCBI Taxonomy" id="251051"/>
    <lineage>
        <taxon>Bacteria</taxon>
        <taxon>Bacillati</taxon>
        <taxon>Bacillota</taxon>
        <taxon>Bacilli</taxon>
        <taxon>Bacillales</taxon>
        <taxon>Bacillaceae</taxon>
        <taxon>Pallidibacillus</taxon>
    </lineage>
</organism>
<dbReference type="InterPro" id="IPR034829">
    <property type="entry name" value="DnaD-like_sf"/>
</dbReference>
<comment type="caution">
    <text evidence="4">The sequence shown here is derived from an EMBL/GenBank/DDBJ whole genome shotgun (WGS) entry which is preliminary data.</text>
</comment>
<protein>
    <submittedName>
        <fullName evidence="4">Replication protein</fullName>
    </submittedName>
</protein>
<dbReference type="Pfam" id="PF07261">
    <property type="entry name" value="DnaB_2"/>
    <property type="match status" value="1"/>
</dbReference>
<feature type="domain" description="Bacteriophage lambda Replication protein O N-terminal" evidence="2">
    <location>
        <begin position="4"/>
        <end position="103"/>
    </location>
</feature>
<gene>
    <name evidence="4" type="ORF">OEV82_09075</name>
</gene>
<evidence type="ECO:0000313" key="5">
    <source>
        <dbReference type="Proteomes" id="UP001208656"/>
    </source>
</evidence>
<dbReference type="InterPro" id="IPR053162">
    <property type="entry name" value="DnaD"/>
</dbReference>